<keyword evidence="3" id="KW-1185">Reference proteome</keyword>
<dbReference type="AlphaFoldDB" id="A0AA96GEQ0"/>
<evidence type="ECO:0000256" key="1">
    <source>
        <dbReference type="SAM" id="MobiDB-lite"/>
    </source>
</evidence>
<name>A0AA96GEQ0_9BACT</name>
<dbReference type="EMBL" id="CP116967">
    <property type="protein sequence ID" value="WNM59797.1"/>
    <property type="molecule type" value="Genomic_DNA"/>
</dbReference>
<dbReference type="RefSeq" id="WP_312646656.1">
    <property type="nucleotide sequence ID" value="NZ_CP116967.1"/>
</dbReference>
<organism evidence="2 3">
    <name type="scientific">Candidatus Nitrospira allomarina</name>
    <dbReference type="NCBI Taxonomy" id="3020900"/>
    <lineage>
        <taxon>Bacteria</taxon>
        <taxon>Pseudomonadati</taxon>
        <taxon>Nitrospirota</taxon>
        <taxon>Nitrospiria</taxon>
        <taxon>Nitrospirales</taxon>
        <taxon>Nitrospiraceae</taxon>
        <taxon>Nitrospira</taxon>
    </lineage>
</organism>
<dbReference type="Proteomes" id="UP001302719">
    <property type="component" value="Chromosome"/>
</dbReference>
<dbReference type="KEGG" id="nall:PP769_08595"/>
<protein>
    <submittedName>
        <fullName evidence="2">Uncharacterized protein</fullName>
    </submittedName>
</protein>
<sequence>MKTHSILAGAVILMGTTLLTTSFAYEASEYLLLTRHRDSNGHLLAGPTHHQSQPSVIQKTVVPAQPQTFERRSTEWGMNAQEVKLNEPVQPVWELQSPVLEPYEQRIGYRRQIEGIDASLTYTFYEDQLAQANYLFEPKHDDAVDYVNDFHTVQNWITESYGMPTSIQEIWLDTLYQYDQSLWGQALLRGHLKMVAEWRNDITNITLLLDGGEDTIGLMADFDSVAVIAPASMEAKVIEEIPLVEETTIEKISVSEEHSMEAPSGEEMPTEFISQENEPDTKL</sequence>
<feature type="region of interest" description="Disordered" evidence="1">
    <location>
        <begin position="254"/>
        <end position="283"/>
    </location>
</feature>
<proteinExistence type="predicted"/>
<reference evidence="2 3" key="1">
    <citation type="submission" date="2023-01" db="EMBL/GenBank/DDBJ databases">
        <title>Cultivation and genomic characterization of new, ubiquitous marine nitrite-oxidizing bacteria from the Nitrospirales.</title>
        <authorList>
            <person name="Mueller A.J."/>
            <person name="Daebeler A."/>
            <person name="Herbold C.W."/>
            <person name="Kirkegaard R.H."/>
            <person name="Daims H."/>
        </authorList>
    </citation>
    <scope>NUCLEOTIDE SEQUENCE [LARGE SCALE GENOMIC DNA]</scope>
    <source>
        <strain evidence="2 3">VA</strain>
    </source>
</reference>
<evidence type="ECO:0000313" key="3">
    <source>
        <dbReference type="Proteomes" id="UP001302719"/>
    </source>
</evidence>
<accession>A0AA96GEQ0</accession>
<evidence type="ECO:0000313" key="2">
    <source>
        <dbReference type="EMBL" id="WNM59797.1"/>
    </source>
</evidence>
<gene>
    <name evidence="2" type="ORF">PP769_08595</name>
</gene>